<name>A0A0E9PSP1_ANGAN</name>
<sequence length="36" mass="3928">MSYSGVGGCIMSYSDVDGVLWRVQGRCAIPYWVTAV</sequence>
<reference evidence="1" key="2">
    <citation type="journal article" date="2015" name="Fish Shellfish Immunol.">
        <title>Early steps in the European eel (Anguilla anguilla)-Vibrio vulnificus interaction in the gills: Role of the RtxA13 toxin.</title>
        <authorList>
            <person name="Callol A."/>
            <person name="Pajuelo D."/>
            <person name="Ebbesson L."/>
            <person name="Teles M."/>
            <person name="MacKenzie S."/>
            <person name="Amaro C."/>
        </authorList>
    </citation>
    <scope>NUCLEOTIDE SEQUENCE</scope>
</reference>
<accession>A0A0E9PSP1</accession>
<dbReference type="EMBL" id="GBXM01101058">
    <property type="protein sequence ID" value="JAH07519.1"/>
    <property type="molecule type" value="Transcribed_RNA"/>
</dbReference>
<proteinExistence type="predicted"/>
<reference evidence="1" key="1">
    <citation type="submission" date="2014-11" db="EMBL/GenBank/DDBJ databases">
        <authorList>
            <person name="Amaro Gonzalez C."/>
        </authorList>
    </citation>
    <scope>NUCLEOTIDE SEQUENCE</scope>
</reference>
<dbReference type="AlphaFoldDB" id="A0A0E9PSP1"/>
<protein>
    <submittedName>
        <fullName evidence="1">Uncharacterized protein</fullName>
    </submittedName>
</protein>
<evidence type="ECO:0000313" key="1">
    <source>
        <dbReference type="EMBL" id="JAH07519.1"/>
    </source>
</evidence>
<organism evidence="1">
    <name type="scientific">Anguilla anguilla</name>
    <name type="common">European freshwater eel</name>
    <name type="synonym">Muraena anguilla</name>
    <dbReference type="NCBI Taxonomy" id="7936"/>
    <lineage>
        <taxon>Eukaryota</taxon>
        <taxon>Metazoa</taxon>
        <taxon>Chordata</taxon>
        <taxon>Craniata</taxon>
        <taxon>Vertebrata</taxon>
        <taxon>Euteleostomi</taxon>
        <taxon>Actinopterygii</taxon>
        <taxon>Neopterygii</taxon>
        <taxon>Teleostei</taxon>
        <taxon>Anguilliformes</taxon>
        <taxon>Anguillidae</taxon>
        <taxon>Anguilla</taxon>
    </lineage>
</organism>